<reference evidence="2" key="3">
    <citation type="submission" date="2022-06" db="UniProtKB">
        <authorList>
            <consortium name="EnsemblPlants"/>
        </authorList>
    </citation>
    <scope>IDENTIFICATION</scope>
</reference>
<dbReference type="EnsemblPlants" id="TuG1812G0700001708.01.T01">
    <property type="protein sequence ID" value="TuG1812G0700001708.01.T01.cds452232"/>
    <property type="gene ID" value="TuG1812G0700001708.01"/>
</dbReference>
<dbReference type="EnsemblPlants" id="TuG1812G0700001708.01.T03">
    <property type="protein sequence ID" value="TuG1812G0700001708.01.T03.cds452232"/>
    <property type="gene ID" value="TuG1812G0700001708.01"/>
</dbReference>
<protein>
    <submittedName>
        <fullName evidence="2">Uncharacterized protein</fullName>
    </submittedName>
</protein>
<accession>A0A8R7R0N1</accession>
<evidence type="ECO:0000313" key="2">
    <source>
        <dbReference type="EnsemblPlants" id="TuG1812G0700001708.01.T01.cds452232"/>
    </source>
</evidence>
<name>A0A8R7R0N1_TRIUA</name>
<sequence>SSHSRLPPTARHSLFSPAGRCTAPSSSKPPAAPHSRSPTSSNPILDQGAPSPPCHQGLRPRRRPRHRVDPGEDQAQPVSEAPVGRGGVLLHAILLLHRRPRIILPLH</sequence>
<keyword evidence="3" id="KW-1185">Reference proteome</keyword>
<dbReference type="Proteomes" id="UP000015106">
    <property type="component" value="Chromosome 7"/>
</dbReference>
<dbReference type="Gramene" id="TuG1812G0700001708.01.T01">
    <property type="protein sequence ID" value="TuG1812G0700001708.01.T01.cds452232"/>
    <property type="gene ID" value="TuG1812G0700001708.01"/>
</dbReference>
<proteinExistence type="predicted"/>
<feature type="region of interest" description="Disordered" evidence="1">
    <location>
        <begin position="1"/>
        <end position="84"/>
    </location>
</feature>
<dbReference type="Gramene" id="TuG1812G0700001708.01.T02">
    <property type="protein sequence ID" value="TuG1812G0700001708.01.T02.cds452232"/>
    <property type="gene ID" value="TuG1812G0700001708.01"/>
</dbReference>
<dbReference type="Gramene" id="TuG1812G0700001708.01.T03">
    <property type="protein sequence ID" value="TuG1812G0700001708.01.T03.cds452232"/>
    <property type="gene ID" value="TuG1812G0700001708.01"/>
</dbReference>
<evidence type="ECO:0000313" key="3">
    <source>
        <dbReference type="Proteomes" id="UP000015106"/>
    </source>
</evidence>
<feature type="compositionally biased region" description="Low complexity" evidence="1">
    <location>
        <begin position="23"/>
        <end position="38"/>
    </location>
</feature>
<reference evidence="3" key="1">
    <citation type="journal article" date="2013" name="Nature">
        <title>Draft genome of the wheat A-genome progenitor Triticum urartu.</title>
        <authorList>
            <person name="Ling H.Q."/>
            <person name="Zhao S."/>
            <person name="Liu D."/>
            <person name="Wang J."/>
            <person name="Sun H."/>
            <person name="Zhang C."/>
            <person name="Fan H."/>
            <person name="Li D."/>
            <person name="Dong L."/>
            <person name="Tao Y."/>
            <person name="Gao C."/>
            <person name="Wu H."/>
            <person name="Li Y."/>
            <person name="Cui Y."/>
            <person name="Guo X."/>
            <person name="Zheng S."/>
            <person name="Wang B."/>
            <person name="Yu K."/>
            <person name="Liang Q."/>
            <person name="Yang W."/>
            <person name="Lou X."/>
            <person name="Chen J."/>
            <person name="Feng M."/>
            <person name="Jian J."/>
            <person name="Zhang X."/>
            <person name="Luo G."/>
            <person name="Jiang Y."/>
            <person name="Liu J."/>
            <person name="Wang Z."/>
            <person name="Sha Y."/>
            <person name="Zhang B."/>
            <person name="Wu H."/>
            <person name="Tang D."/>
            <person name="Shen Q."/>
            <person name="Xue P."/>
            <person name="Zou S."/>
            <person name="Wang X."/>
            <person name="Liu X."/>
            <person name="Wang F."/>
            <person name="Yang Y."/>
            <person name="An X."/>
            <person name="Dong Z."/>
            <person name="Zhang K."/>
            <person name="Zhang X."/>
            <person name="Luo M.C."/>
            <person name="Dvorak J."/>
            <person name="Tong Y."/>
            <person name="Wang J."/>
            <person name="Yang H."/>
            <person name="Li Z."/>
            <person name="Wang D."/>
            <person name="Zhang A."/>
            <person name="Wang J."/>
        </authorList>
    </citation>
    <scope>NUCLEOTIDE SEQUENCE</scope>
    <source>
        <strain evidence="3">cv. G1812</strain>
    </source>
</reference>
<reference evidence="2" key="2">
    <citation type="submission" date="2018-03" db="EMBL/GenBank/DDBJ databases">
        <title>The Triticum urartu genome reveals the dynamic nature of wheat genome evolution.</title>
        <authorList>
            <person name="Ling H."/>
            <person name="Ma B."/>
            <person name="Shi X."/>
            <person name="Liu H."/>
            <person name="Dong L."/>
            <person name="Sun H."/>
            <person name="Cao Y."/>
            <person name="Gao Q."/>
            <person name="Zheng S."/>
            <person name="Li Y."/>
            <person name="Yu Y."/>
            <person name="Du H."/>
            <person name="Qi M."/>
            <person name="Li Y."/>
            <person name="Yu H."/>
            <person name="Cui Y."/>
            <person name="Wang N."/>
            <person name="Chen C."/>
            <person name="Wu H."/>
            <person name="Zhao Y."/>
            <person name="Zhang J."/>
            <person name="Li Y."/>
            <person name="Zhou W."/>
            <person name="Zhang B."/>
            <person name="Hu W."/>
            <person name="Eijk M."/>
            <person name="Tang J."/>
            <person name="Witsenboer H."/>
            <person name="Zhao S."/>
            <person name="Li Z."/>
            <person name="Zhang A."/>
            <person name="Wang D."/>
            <person name="Liang C."/>
        </authorList>
    </citation>
    <scope>NUCLEOTIDE SEQUENCE [LARGE SCALE GENOMIC DNA]</scope>
    <source>
        <strain evidence="2">cv. G1812</strain>
    </source>
</reference>
<dbReference type="AlphaFoldDB" id="A0A8R7R0N1"/>
<organism evidence="2 3">
    <name type="scientific">Triticum urartu</name>
    <name type="common">Red wild einkorn</name>
    <name type="synonym">Crithodium urartu</name>
    <dbReference type="NCBI Taxonomy" id="4572"/>
    <lineage>
        <taxon>Eukaryota</taxon>
        <taxon>Viridiplantae</taxon>
        <taxon>Streptophyta</taxon>
        <taxon>Embryophyta</taxon>
        <taxon>Tracheophyta</taxon>
        <taxon>Spermatophyta</taxon>
        <taxon>Magnoliopsida</taxon>
        <taxon>Liliopsida</taxon>
        <taxon>Poales</taxon>
        <taxon>Poaceae</taxon>
        <taxon>BOP clade</taxon>
        <taxon>Pooideae</taxon>
        <taxon>Triticodae</taxon>
        <taxon>Triticeae</taxon>
        <taxon>Triticinae</taxon>
        <taxon>Triticum</taxon>
    </lineage>
</organism>
<evidence type="ECO:0000256" key="1">
    <source>
        <dbReference type="SAM" id="MobiDB-lite"/>
    </source>
</evidence>
<dbReference type="EnsemblPlants" id="TuG1812G0700001708.01.T02">
    <property type="protein sequence ID" value="TuG1812G0700001708.01.T02.cds452232"/>
    <property type="gene ID" value="TuG1812G0700001708.01"/>
</dbReference>